<sequence length="315" mass="33420">MSFCVYCGAELADPTRCGACGAYKIGSTWHRTTTPTVGAATTATGWRPDPTGRHEGRYFVAGQPTDLVREGDAEAVDPLGQQQLDQSGAVGVSPSAVSGWVRSGHRRLWWALAGVVAFLGLVGAGVVGTLFLNRDRESIDDKYLAALRRSGLTGEFNSDANAIARGKQVCRQLQDGGEQQGMPVDQVAVQYYCPQFSDGFHILETITVTGSFTLKDESPNVYAPAITVSGSGCSGSAGYADIDRGTQVTVKNGQGDILATAFLQAGQGGRFLCTFPFSFEITEGEDRYVVSVSRRGEMSYSFADLKANGLSLVLG</sequence>
<dbReference type="Proteomes" id="UP000048600">
    <property type="component" value="Unassembled WGS sequence"/>
</dbReference>
<feature type="transmembrane region" description="Helical" evidence="1">
    <location>
        <begin position="108"/>
        <end position="132"/>
    </location>
</feature>
<reference evidence="15 34" key="9">
    <citation type="submission" date="2021-03" db="EMBL/GenBank/DDBJ databases">
        <title>Whole Genome Sequencing of Mycobacterium tuberculosis clinical isolates from Arunachal Pradesh, India.</title>
        <authorList>
            <person name="Singh S."/>
            <person name="Mudliar S.R."/>
            <person name="Kulsum U."/>
            <person name="Rufai S.B."/>
            <person name="Singh P.K."/>
            <person name="Umpo M."/>
            <person name="Nyori M."/>
        </authorList>
    </citation>
    <scope>NUCLEOTIDE SEQUENCE [LARGE SCALE GENOMIC DNA]</scope>
    <source>
        <strain evidence="15 34">OMICS/BPL/0142/20/SP</strain>
    </source>
</reference>
<reference evidence="17 32" key="5">
    <citation type="journal article" date="2017" name="N. Engl. J. Med.">
        <title>Transmission of Extensively Drug-Resistant Tuberculosis in South Africa.</title>
        <authorList>
            <person name="Shah N.S."/>
            <person name="Auld S.C."/>
            <person name="Brust J.C."/>
            <person name="Mathema B."/>
            <person name="Ismail N."/>
            <person name="Moodley P."/>
            <person name="Mlisana K."/>
            <person name="Allana S."/>
            <person name="Campbell A."/>
            <person name="Mthiyane T."/>
            <person name="Morris N."/>
            <person name="Mpangase P."/>
            <person name="van der Meulen H."/>
            <person name="Omar S.V."/>
            <person name="Brown T.S."/>
            <person name="Narechania A."/>
            <person name="Shaskina E."/>
            <person name="Kapwata T."/>
            <person name="Kreiswirth B."/>
            <person name="Gandhi N.R."/>
        </authorList>
    </citation>
    <scope>NUCLEOTIDE SEQUENCE [LARGE SCALE GENOMIC DNA]</scope>
    <source>
        <strain evidence="17 32">32301_S10</strain>
    </source>
</reference>
<dbReference type="PATRIC" id="fig|1773.206.peg.2868"/>
<feature type="domain" description="DUF732" evidence="2">
    <location>
        <begin position="140"/>
        <end position="178"/>
    </location>
</feature>
<evidence type="ECO:0000313" key="15">
    <source>
        <dbReference type="EMBL" id="MBP0681891.1"/>
    </source>
</evidence>
<evidence type="ECO:0000313" key="19">
    <source>
        <dbReference type="Proteomes" id="UP000038802"/>
    </source>
</evidence>
<dbReference type="EMBL" id="CNFT01000193">
    <property type="protein sequence ID" value="CKR32085.1"/>
    <property type="molecule type" value="Genomic_DNA"/>
</dbReference>
<evidence type="ECO:0000313" key="3">
    <source>
        <dbReference type="EMBL" id="CFE39466.1"/>
    </source>
</evidence>
<evidence type="ECO:0000313" key="33">
    <source>
        <dbReference type="Proteomes" id="UP000300237"/>
    </source>
</evidence>
<dbReference type="EMBL" id="CGCX01000612">
    <property type="protein sequence ID" value="CFR80126.1"/>
    <property type="molecule type" value="Genomic_DNA"/>
</dbReference>
<evidence type="ECO:0000313" key="27">
    <source>
        <dbReference type="Proteomes" id="UP000048948"/>
    </source>
</evidence>
<keyword evidence="1" id="KW-0812">Transmembrane</keyword>
<dbReference type="Proteomes" id="UP000050164">
    <property type="component" value="Unassembled WGS sequence"/>
</dbReference>
<dbReference type="EMBL" id="CSAE01000267">
    <property type="protein sequence ID" value="COV98397.1"/>
    <property type="molecule type" value="Genomic_DNA"/>
</dbReference>
<dbReference type="EMBL" id="LR027516">
    <property type="protein sequence ID" value="VCU48860.1"/>
    <property type="molecule type" value="Genomic_DNA"/>
</dbReference>
<evidence type="ECO:0000313" key="31">
    <source>
        <dbReference type="Proteomes" id="UP000189452"/>
    </source>
</evidence>
<dbReference type="Proteomes" id="UP000048289">
    <property type="component" value="Unassembled WGS sequence"/>
</dbReference>
<dbReference type="EMBL" id="LWDQ01000001">
    <property type="protein sequence ID" value="OMH58510.1"/>
    <property type="molecule type" value="Genomic_DNA"/>
</dbReference>
<dbReference type="Proteomes" id="UP000671119">
    <property type="component" value="Unassembled WGS sequence"/>
</dbReference>
<evidence type="ECO:0000313" key="6">
    <source>
        <dbReference type="EMBL" id="CKR32085.1"/>
    </source>
</evidence>
<reference evidence="12" key="1">
    <citation type="submission" date="2015-03" db="EMBL/GenBank/DDBJ databases">
        <authorList>
            <person name="Murphy D."/>
        </authorList>
    </citation>
    <scope>NUCLEOTIDE SEQUENCE [LARGE SCALE GENOMIC DNA]</scope>
    <source>
        <strain evidence="12">K00500041</strain>
    </source>
</reference>
<evidence type="ECO:0000313" key="21">
    <source>
        <dbReference type="Proteomes" id="UP000044938"/>
    </source>
</evidence>
<dbReference type="EMBL" id="CQQC01000453">
    <property type="protein sequence ID" value="CNV05640.1"/>
    <property type="molecule type" value="Genomic_DNA"/>
</dbReference>
<dbReference type="EMBL" id="CNGE01000856">
    <property type="protein sequence ID" value="CKT43275.1"/>
    <property type="molecule type" value="Genomic_DNA"/>
</dbReference>
<organism evidence="5 23">
    <name type="scientific">Mycobacterium tuberculosis</name>
    <dbReference type="NCBI Taxonomy" id="1773"/>
    <lineage>
        <taxon>Bacteria</taxon>
        <taxon>Bacillati</taxon>
        <taxon>Actinomycetota</taxon>
        <taxon>Actinomycetes</taxon>
        <taxon>Mycobacteriales</taxon>
        <taxon>Mycobacteriaceae</taxon>
        <taxon>Mycobacterium</taxon>
        <taxon>Mycobacterium tuberculosis complex</taxon>
    </lineage>
</organism>
<dbReference type="Proteomes" id="UP000046947">
    <property type="component" value="Unassembled WGS sequence"/>
</dbReference>
<proteinExistence type="predicted"/>
<evidence type="ECO:0000313" key="5">
    <source>
        <dbReference type="EMBL" id="CFR80126.1"/>
    </source>
</evidence>
<dbReference type="Proteomes" id="UP000050139">
    <property type="component" value="Unassembled WGS sequence"/>
</dbReference>
<evidence type="ECO:0000259" key="2">
    <source>
        <dbReference type="Pfam" id="PF05305"/>
    </source>
</evidence>
<dbReference type="InterPro" id="IPR007969">
    <property type="entry name" value="DUF732"/>
</dbReference>
<dbReference type="EMBL" id="JAGIZI010000002">
    <property type="protein sequence ID" value="MBP0681891.1"/>
    <property type="molecule type" value="Genomic_DNA"/>
</dbReference>
<dbReference type="Proteomes" id="UP000045842">
    <property type="component" value="Unassembled WGS sequence"/>
</dbReference>
<evidence type="ECO:0000313" key="32">
    <source>
        <dbReference type="Proteomes" id="UP000256381"/>
    </source>
</evidence>
<dbReference type="Proteomes" id="UP000256381">
    <property type="component" value="Unassembled WGS sequence"/>
</dbReference>
<dbReference type="Proteomes" id="UP000049023">
    <property type="component" value="Unassembled WGS sequence"/>
</dbReference>
<evidence type="ECO:0000313" key="9">
    <source>
        <dbReference type="EMBL" id="CLV78445.1"/>
    </source>
</evidence>
<dbReference type="Pfam" id="PF05305">
    <property type="entry name" value="DUF732"/>
    <property type="match status" value="1"/>
</dbReference>
<evidence type="ECO:0000313" key="26">
    <source>
        <dbReference type="Proteomes" id="UP000048600"/>
    </source>
</evidence>
<dbReference type="EMBL" id="CSAD01000189">
    <property type="protein sequence ID" value="COV35549.1"/>
    <property type="molecule type" value="Genomic_DNA"/>
</dbReference>
<reference evidence="16 31" key="4">
    <citation type="submission" date="2016-04" db="EMBL/GenBank/DDBJ databases">
        <authorList>
            <person name="Bigi M."/>
            <person name="Bigi F."/>
            <person name="Soria M.A."/>
        </authorList>
    </citation>
    <scope>NUCLEOTIDE SEQUENCE [LARGE SCALE GENOMIC DNA]</scope>
    <source>
        <strain evidence="16 31">6548</strain>
    </source>
</reference>
<evidence type="ECO:0000313" key="28">
    <source>
        <dbReference type="Proteomes" id="UP000049023"/>
    </source>
</evidence>
<dbReference type="EMBL" id="CFOH01000154">
    <property type="protein sequence ID" value="CFE48868.1"/>
    <property type="molecule type" value="Genomic_DNA"/>
</dbReference>
<reference evidence="17" key="7">
    <citation type="submission" date="2018-07" db="EMBL/GenBank/DDBJ databases">
        <authorList>
            <person name="Shah S."/>
            <person name="Brown T."/>
            <person name="Auld S."/>
            <person name="Bratton K."/>
            <person name="Narechania A."/>
            <person name="Mathema B."/>
            <person name="Gandhi N."/>
        </authorList>
    </citation>
    <scope>NUCLEOTIDE SEQUENCE</scope>
    <source>
        <strain evidence="17">32301_S10</strain>
    </source>
</reference>
<dbReference type="Proteomes" id="UP000046680">
    <property type="component" value="Unassembled WGS sequence"/>
</dbReference>
<evidence type="ECO:0000313" key="18">
    <source>
        <dbReference type="EMBL" id="VCU48860.1"/>
    </source>
</evidence>
<name>A0A045JN83_MYCTX</name>
<evidence type="ECO:0000313" key="34">
    <source>
        <dbReference type="Proteomes" id="UP000671119"/>
    </source>
</evidence>
<accession>A0A045JN83</accession>
<reference evidence="16 31" key="6">
    <citation type="submission" date="2017-02" db="EMBL/GenBank/DDBJ databases">
        <title>Protein polymorphisms may explain contrasting epidemiological fitness of two variants of a multidrug-resistant Mycobacterium tuberculosis strain.</title>
        <authorList>
            <person name="Bigi M.M."/>
            <person name="Lopez B."/>
            <person name="Blanco F.C."/>
            <person name="Sasiain M.C."/>
            <person name="De La Barrera S."/>
            <person name="Ritacco V."/>
            <person name="Bigi F."/>
            <person name="Soria M.A."/>
        </authorList>
    </citation>
    <scope>NUCLEOTIDE SEQUENCE [LARGE SCALE GENOMIC DNA]</scope>
    <source>
        <strain evidence="16 31">6548</strain>
    </source>
</reference>
<dbReference type="AlphaFoldDB" id="A0A045JN83"/>
<keyword evidence="1" id="KW-1133">Transmembrane helix</keyword>
<evidence type="ECO:0000313" key="4">
    <source>
        <dbReference type="EMBL" id="CFE48868.1"/>
    </source>
</evidence>
<dbReference type="EMBL" id="CNFU01000594">
    <property type="protein sequence ID" value="CKS15486.1"/>
    <property type="molecule type" value="Genomic_DNA"/>
</dbReference>
<dbReference type="Proteomes" id="UP000300237">
    <property type="component" value="Chromosome"/>
</dbReference>
<evidence type="ECO:0000313" key="23">
    <source>
        <dbReference type="Proteomes" id="UP000046680"/>
    </source>
</evidence>
<dbReference type="EMBL" id="CHKL01000171">
    <property type="protein sequence ID" value="COW19974.1"/>
    <property type="molecule type" value="Genomic_DNA"/>
</dbReference>
<evidence type="ECO:0000313" key="11">
    <source>
        <dbReference type="EMBL" id="COV35549.1"/>
    </source>
</evidence>
<dbReference type="Proteomes" id="UP000038802">
    <property type="component" value="Unassembled WGS sequence"/>
</dbReference>
<dbReference type="EMBL" id="CSAJ01000322">
    <property type="protein sequence ID" value="COW37102.1"/>
    <property type="molecule type" value="Genomic_DNA"/>
</dbReference>
<evidence type="ECO:0000313" key="20">
    <source>
        <dbReference type="Proteomes" id="UP000039217"/>
    </source>
</evidence>
<evidence type="ECO:0000313" key="22">
    <source>
        <dbReference type="Proteomes" id="UP000045842"/>
    </source>
</evidence>
<evidence type="ECO:0000313" key="7">
    <source>
        <dbReference type="EMBL" id="CKS15486.1"/>
    </source>
</evidence>
<dbReference type="STRING" id="115862.BBG46_03370"/>
<evidence type="ECO:0000313" key="25">
    <source>
        <dbReference type="Proteomes" id="UP000048289"/>
    </source>
</evidence>
<protein>
    <submittedName>
        <fullName evidence="15">DUF732 domain-containing protein</fullName>
    </submittedName>
    <submittedName>
        <fullName evidence="5">Membrane protein</fullName>
    </submittedName>
</protein>
<evidence type="ECO:0000313" key="13">
    <source>
        <dbReference type="EMBL" id="COW19974.1"/>
    </source>
</evidence>
<dbReference type="Proteomes" id="UP000189452">
    <property type="component" value="Chromosome"/>
</dbReference>
<evidence type="ECO:0000313" key="30">
    <source>
        <dbReference type="Proteomes" id="UP000050164"/>
    </source>
</evidence>
<dbReference type="EMBL" id="CFOE01000207">
    <property type="protein sequence ID" value="CFE39466.1"/>
    <property type="molecule type" value="Genomic_DNA"/>
</dbReference>
<evidence type="ECO:0000313" key="10">
    <source>
        <dbReference type="EMBL" id="CNV05640.1"/>
    </source>
</evidence>
<evidence type="ECO:0000313" key="16">
    <source>
        <dbReference type="EMBL" id="OMH58510.1"/>
    </source>
</evidence>
<gene>
    <name evidence="16" type="ORF">A4S10_00660</name>
    <name evidence="18" type="ORF">DKC2_0665</name>
    <name evidence="17" type="ORF">DSJ38_03525</name>
    <name evidence="5" type="ORF">ERS007657_01806</name>
    <name evidence="10" type="ORF">ERS007661_01573</name>
    <name evidence="11" type="ORF">ERS007679_01674</name>
    <name evidence="3" type="ORF">ERS007681_01846</name>
    <name evidence="4" type="ORF">ERS007688_01268</name>
    <name evidence="12" type="ORF">ERS007703_02450</name>
    <name evidence="14" type="ORF">ERS007720_02484</name>
    <name evidence="13" type="ORF">ERS007741_01795</name>
    <name evidence="8" type="ORF">ERS027646_03559</name>
    <name evidence="6" type="ORF">ERS027659_01144</name>
    <name evidence="7" type="ORF">ERS027661_02668</name>
    <name evidence="9" type="ORF">ERS094118_01239</name>
    <name evidence="15" type="ORF">J8J21_01800</name>
</gene>
<evidence type="ECO:0000313" key="12">
    <source>
        <dbReference type="EMBL" id="COV98397.1"/>
    </source>
</evidence>
<evidence type="ECO:0000256" key="1">
    <source>
        <dbReference type="SAM" id="Phobius"/>
    </source>
</evidence>
<evidence type="ECO:0000313" key="17">
    <source>
        <dbReference type="EMBL" id="REQ55978.1"/>
    </source>
</evidence>
<reference evidence="9 29" key="3">
    <citation type="submission" date="2015-03" db="EMBL/GenBank/DDBJ databases">
        <authorList>
            <consortium name="Pathogen Informatics"/>
            <person name="Murphy D."/>
        </authorList>
    </citation>
    <scope>NUCLEOTIDE SEQUENCE [LARGE SCALE GENOMIC DNA]</scope>
    <source>
        <strain evidence="9 29">0268S</strain>
    </source>
</reference>
<dbReference type="EMBL" id="COPH01000007">
    <property type="protein sequence ID" value="CLV78445.1"/>
    <property type="molecule type" value="Genomic_DNA"/>
</dbReference>
<dbReference type="RefSeq" id="WP_003403232.1">
    <property type="nucleotide sequence ID" value="NZ_AP017901.1"/>
</dbReference>
<reference evidence="18 33" key="8">
    <citation type="submission" date="2018-08" db="EMBL/GenBank/DDBJ databases">
        <authorList>
            <person name="Fokvardsen B D."/>
            <person name="Norman A."/>
        </authorList>
    </citation>
    <scope>NUCLEOTIDE SEQUENCE [LARGE SCALE GENOMIC DNA]</scope>
    <source>
        <strain evidence="18 33">DKC2</strain>
    </source>
</reference>
<reference evidence="19 20" key="2">
    <citation type="submission" date="2015-03" db="EMBL/GenBank/DDBJ databases">
        <authorList>
            <consortium name="Pathogen Informatics"/>
        </authorList>
    </citation>
    <scope>NUCLEOTIDE SEQUENCE [LARGE SCALE GENOMIC DNA]</scope>
    <source>
        <strain evidence="8 27">Bir 172</strain>
        <strain evidence="6 30">Bir 185</strain>
        <strain evidence="7 28">Bir 187</strain>
        <strain evidence="5 23">C09601061</strain>
        <strain evidence="10 20">D00501624</strain>
        <strain evidence="11 22">G09801536</strain>
        <strain evidence="3 25">G09901357</strain>
        <strain evidence="4 24">H09601792</strain>
        <strain evidence="19">K00500041</strain>
        <strain evidence="14 21">M09401471</strain>
        <strain evidence="13 26">P00601463</strain>
    </source>
</reference>
<dbReference type="Proteomes" id="UP000044938">
    <property type="component" value="Unassembled WGS sequence"/>
</dbReference>
<evidence type="ECO:0000313" key="8">
    <source>
        <dbReference type="EMBL" id="CKT43275.1"/>
    </source>
</evidence>
<dbReference type="OMA" id="FRCTFGF"/>
<evidence type="ECO:0000313" key="14">
    <source>
        <dbReference type="EMBL" id="COW37102.1"/>
    </source>
</evidence>
<evidence type="ECO:0000313" key="24">
    <source>
        <dbReference type="Proteomes" id="UP000046947"/>
    </source>
</evidence>
<dbReference type="Proteomes" id="UP000048948">
    <property type="component" value="Unassembled WGS sequence"/>
</dbReference>
<dbReference type="Proteomes" id="UP000039217">
    <property type="component" value="Unassembled WGS sequence"/>
</dbReference>
<dbReference type="EMBL" id="QTBD01000043">
    <property type="protein sequence ID" value="REQ55978.1"/>
    <property type="molecule type" value="Genomic_DNA"/>
</dbReference>
<keyword evidence="1" id="KW-0472">Membrane</keyword>
<evidence type="ECO:0000313" key="29">
    <source>
        <dbReference type="Proteomes" id="UP000050139"/>
    </source>
</evidence>